<keyword evidence="1" id="KW-1133">Transmembrane helix</keyword>
<feature type="transmembrane region" description="Helical" evidence="1">
    <location>
        <begin position="50"/>
        <end position="68"/>
    </location>
</feature>
<keyword evidence="3" id="KW-1185">Reference proteome</keyword>
<dbReference type="RefSeq" id="WP_133802187.1">
    <property type="nucleotide sequence ID" value="NZ_SNWQ01000011.1"/>
</dbReference>
<comment type="caution">
    <text evidence="2">The sequence shown here is derived from an EMBL/GenBank/DDBJ whole genome shotgun (WGS) entry which is preliminary data.</text>
</comment>
<sequence>MSRFSRAVLVAGAVVVALAPVTGEQQCDDSGSCVTVFQSFWGLALGSQEALAWIPAVLVGTVLAVFVFRKSKRRRKKDG</sequence>
<keyword evidence="1" id="KW-0472">Membrane</keyword>
<keyword evidence="1" id="KW-0812">Transmembrane</keyword>
<dbReference type="EMBL" id="SNWQ01000011">
    <property type="protein sequence ID" value="TDO46308.1"/>
    <property type="molecule type" value="Genomic_DNA"/>
</dbReference>
<protein>
    <submittedName>
        <fullName evidence="2">Uncharacterized protein</fullName>
    </submittedName>
</protein>
<reference evidence="2 3" key="1">
    <citation type="submission" date="2019-03" db="EMBL/GenBank/DDBJ databases">
        <title>Genomic Encyclopedia of Type Strains, Phase III (KMG-III): the genomes of soil and plant-associated and newly described type strains.</title>
        <authorList>
            <person name="Whitman W."/>
        </authorList>
    </citation>
    <scope>NUCLEOTIDE SEQUENCE [LARGE SCALE GENOMIC DNA]</scope>
    <source>
        <strain evidence="2 3">VKM Ac-2527</strain>
    </source>
</reference>
<evidence type="ECO:0000313" key="2">
    <source>
        <dbReference type="EMBL" id="TDO46308.1"/>
    </source>
</evidence>
<evidence type="ECO:0000256" key="1">
    <source>
        <dbReference type="SAM" id="Phobius"/>
    </source>
</evidence>
<dbReference type="AlphaFoldDB" id="A0A4R6K9E8"/>
<name>A0A4R6K9E8_9ACTN</name>
<evidence type="ECO:0000313" key="3">
    <source>
        <dbReference type="Proteomes" id="UP000295388"/>
    </source>
</evidence>
<gene>
    <name evidence="2" type="ORF">EV643_111161</name>
</gene>
<accession>A0A4R6K9E8</accession>
<organism evidence="2 3">
    <name type="scientific">Kribbella caucasensis</name>
    <dbReference type="NCBI Taxonomy" id="2512215"/>
    <lineage>
        <taxon>Bacteria</taxon>
        <taxon>Bacillati</taxon>
        <taxon>Actinomycetota</taxon>
        <taxon>Actinomycetes</taxon>
        <taxon>Propionibacteriales</taxon>
        <taxon>Kribbellaceae</taxon>
        <taxon>Kribbella</taxon>
    </lineage>
</organism>
<proteinExistence type="predicted"/>
<dbReference type="Proteomes" id="UP000295388">
    <property type="component" value="Unassembled WGS sequence"/>
</dbReference>